<evidence type="ECO:0000313" key="3">
    <source>
        <dbReference type="EMBL" id="OEU21964.1"/>
    </source>
</evidence>
<evidence type="ECO:0000256" key="1">
    <source>
        <dbReference type="ARBA" id="ARBA00022898"/>
    </source>
</evidence>
<dbReference type="CDD" id="cd00609">
    <property type="entry name" value="AAT_like"/>
    <property type="match status" value="1"/>
</dbReference>
<dbReference type="InParanoid" id="A0A1E7FUZ9"/>
<dbReference type="KEGG" id="fcy:FRACYDRAFT_178412"/>
<dbReference type="EMBL" id="KV784353">
    <property type="protein sequence ID" value="OEU21964.1"/>
    <property type="molecule type" value="Genomic_DNA"/>
</dbReference>
<evidence type="ECO:0000313" key="4">
    <source>
        <dbReference type="Proteomes" id="UP000095751"/>
    </source>
</evidence>
<sequence length="417" mass="46101">MLEDLLVPALTEFSKSRKAFPADAIYYQPTHGREPLRLAVTNYLEDLLDLDDSNGSLDPEGIVVGAGCNAVLENLCVSLAEPGQGVMIPLPYYAAFEFDLGSRAGLEVIPVPTMEYSGCSSISDDDSSPSPNAYYLTRAALDAAKEKSINDLGIEPRILLISHPQNPLGICYPPHVIKETIDWCRENKIHLISDEIYAGSVYRKDTADFSSALKLASSSSSASTSSDKGLGLGPYVHLVYALSKDFALSGLRVGVLYSENQEIRLPLQKLNDLCSVSSQTQLLVEDMMTAKSSSSSSSSMTSWTNEFLEENQRRIRQRGDAWQSCLNELDIPHLNGTAGLFCWMDFSKFLPKEGTAGERERKLYLELLQDYGLLFTPGDSMKNELPGFFRCVFTAASDHEFDLGMERLKKFVHDKRA</sequence>
<dbReference type="Gene3D" id="3.40.640.10">
    <property type="entry name" value="Type I PLP-dependent aspartate aminotransferase-like (Major domain)"/>
    <property type="match status" value="1"/>
</dbReference>
<dbReference type="InterPro" id="IPR004839">
    <property type="entry name" value="Aminotransferase_I/II_large"/>
</dbReference>
<protein>
    <submittedName>
        <fullName evidence="3">PLP-dependent transferase</fullName>
    </submittedName>
</protein>
<dbReference type="InterPro" id="IPR050478">
    <property type="entry name" value="Ethylene_sulfur-biosynth"/>
</dbReference>
<dbReference type="Pfam" id="PF00155">
    <property type="entry name" value="Aminotran_1_2"/>
    <property type="match status" value="1"/>
</dbReference>
<dbReference type="PANTHER" id="PTHR43795">
    <property type="entry name" value="BIFUNCTIONAL ASPARTATE AMINOTRANSFERASE AND GLUTAMATE/ASPARTATE-PREPHENATE AMINOTRANSFERASE-RELATED"/>
    <property type="match status" value="1"/>
</dbReference>
<feature type="domain" description="Aminotransferase class I/classII large" evidence="2">
    <location>
        <begin position="27"/>
        <end position="400"/>
    </location>
</feature>
<gene>
    <name evidence="3" type="ORF">FRACYDRAFT_178412</name>
</gene>
<reference evidence="3 4" key="1">
    <citation type="submission" date="2016-09" db="EMBL/GenBank/DDBJ databases">
        <title>Extensive genetic diversity and differential bi-allelic expression allows diatom success in the polar Southern Ocean.</title>
        <authorList>
            <consortium name="DOE Joint Genome Institute"/>
            <person name="Mock T."/>
            <person name="Otillar R.P."/>
            <person name="Strauss J."/>
            <person name="Dupont C."/>
            <person name="Frickenhaus S."/>
            <person name="Maumus F."/>
            <person name="Mcmullan M."/>
            <person name="Sanges R."/>
            <person name="Schmutz J."/>
            <person name="Toseland A."/>
            <person name="Valas R."/>
            <person name="Veluchamy A."/>
            <person name="Ward B.J."/>
            <person name="Allen A."/>
            <person name="Barry K."/>
            <person name="Falciatore A."/>
            <person name="Ferrante M."/>
            <person name="Fortunato A.E."/>
            <person name="Gloeckner G."/>
            <person name="Gruber A."/>
            <person name="Hipkin R."/>
            <person name="Janech M."/>
            <person name="Kroth P."/>
            <person name="Leese F."/>
            <person name="Lindquist E."/>
            <person name="Lyon B.R."/>
            <person name="Martin J."/>
            <person name="Mayer C."/>
            <person name="Parker M."/>
            <person name="Quesneville H."/>
            <person name="Raymond J."/>
            <person name="Uhlig C."/>
            <person name="Valentin K.U."/>
            <person name="Worden A.Z."/>
            <person name="Armbrust E.V."/>
            <person name="Bowler C."/>
            <person name="Green B."/>
            <person name="Moulton V."/>
            <person name="Van Oosterhout C."/>
            <person name="Grigoriev I."/>
        </authorList>
    </citation>
    <scope>NUCLEOTIDE SEQUENCE [LARGE SCALE GENOMIC DNA]</scope>
    <source>
        <strain evidence="3 4">CCMP1102</strain>
    </source>
</reference>
<dbReference type="GO" id="GO:0006520">
    <property type="term" value="P:amino acid metabolic process"/>
    <property type="evidence" value="ECO:0007669"/>
    <property type="project" value="TreeGrafter"/>
</dbReference>
<dbReference type="PANTHER" id="PTHR43795:SF39">
    <property type="entry name" value="AMINOTRANSFERASE CLASS I_CLASSII DOMAIN-CONTAINING PROTEIN"/>
    <property type="match status" value="1"/>
</dbReference>
<dbReference type="GO" id="GO:0008483">
    <property type="term" value="F:transaminase activity"/>
    <property type="evidence" value="ECO:0007669"/>
    <property type="project" value="TreeGrafter"/>
</dbReference>
<dbReference type="Proteomes" id="UP000095751">
    <property type="component" value="Unassembled WGS sequence"/>
</dbReference>
<dbReference type="InterPro" id="IPR015424">
    <property type="entry name" value="PyrdxlP-dep_Trfase"/>
</dbReference>
<dbReference type="GO" id="GO:0030170">
    <property type="term" value="F:pyridoxal phosphate binding"/>
    <property type="evidence" value="ECO:0007669"/>
    <property type="project" value="InterPro"/>
</dbReference>
<dbReference type="InterPro" id="IPR015421">
    <property type="entry name" value="PyrdxlP-dep_Trfase_major"/>
</dbReference>
<dbReference type="AlphaFoldDB" id="A0A1E7FUZ9"/>
<organism evidence="3 4">
    <name type="scientific">Fragilariopsis cylindrus CCMP1102</name>
    <dbReference type="NCBI Taxonomy" id="635003"/>
    <lineage>
        <taxon>Eukaryota</taxon>
        <taxon>Sar</taxon>
        <taxon>Stramenopiles</taxon>
        <taxon>Ochrophyta</taxon>
        <taxon>Bacillariophyta</taxon>
        <taxon>Bacillariophyceae</taxon>
        <taxon>Bacillariophycidae</taxon>
        <taxon>Bacillariales</taxon>
        <taxon>Bacillariaceae</taxon>
        <taxon>Fragilariopsis</taxon>
    </lineage>
</organism>
<name>A0A1E7FUZ9_9STRA</name>
<dbReference type="SUPFAM" id="SSF53383">
    <property type="entry name" value="PLP-dependent transferases"/>
    <property type="match status" value="1"/>
</dbReference>
<dbReference type="Gene3D" id="3.90.1150.10">
    <property type="entry name" value="Aspartate Aminotransferase, domain 1"/>
    <property type="match status" value="1"/>
</dbReference>
<proteinExistence type="predicted"/>
<dbReference type="InterPro" id="IPR015422">
    <property type="entry name" value="PyrdxlP-dep_Trfase_small"/>
</dbReference>
<dbReference type="OrthoDB" id="691673at2759"/>
<keyword evidence="3" id="KW-0808">Transferase</keyword>
<keyword evidence="1" id="KW-0663">Pyridoxal phosphate</keyword>
<keyword evidence="4" id="KW-1185">Reference proteome</keyword>
<evidence type="ECO:0000259" key="2">
    <source>
        <dbReference type="Pfam" id="PF00155"/>
    </source>
</evidence>
<accession>A0A1E7FUZ9</accession>